<gene>
    <name evidence="3" type="primary">LOC107787183</name>
</gene>
<evidence type="ECO:0000256" key="1">
    <source>
        <dbReference type="SAM" id="MobiDB-lite"/>
    </source>
</evidence>
<reference evidence="3" key="1">
    <citation type="submission" date="2025-08" db="UniProtKB">
        <authorList>
            <consortium name="RefSeq"/>
        </authorList>
    </citation>
    <scope>IDENTIFICATION</scope>
</reference>
<evidence type="ECO:0000313" key="3">
    <source>
        <dbReference type="RefSeq" id="XP_016464202.1"/>
    </source>
</evidence>
<feature type="compositionally biased region" description="Pro residues" evidence="1">
    <location>
        <begin position="257"/>
        <end position="269"/>
    </location>
</feature>
<dbReference type="Pfam" id="PF03732">
    <property type="entry name" value="Retrotrans_gag"/>
    <property type="match status" value="1"/>
</dbReference>
<accession>A0A1S3ZIU4</accession>
<dbReference type="PANTHER" id="PTHR33223:SF11">
    <property type="entry name" value="ELEMENT PROTEIN, PUTATIVE-RELATED"/>
    <property type="match status" value="1"/>
</dbReference>
<sequence length="290" mass="32688">MGLPHEDPQQHILNFLEISDTYITNGVTPDYVRLTLFSFSLLGEVKRWLKGEPTNSITSWNDLARKFLARFFPSGKTAKIRSKIVAFKQKAGESLYSAWERFKGLLRDCPYHNQTNEVLAHTFIEGLHPETKIMVDVAAGGVFELDVVSALSAQISTLTNQVNQMTMVINNQQAQPVQQVQVFCEVCGEGHTNDLCPVNPESASINAMSLRNGRQLEEVQSKKRKHVTFNERSATIESESKKSKESEKPAEEAVAKQPPPFVARPPLPFPQRLQKLKDNAAYKKFLDIFK</sequence>
<proteinExistence type="predicted"/>
<dbReference type="KEGG" id="nta:107787183"/>
<feature type="region of interest" description="Disordered" evidence="1">
    <location>
        <begin position="217"/>
        <end position="269"/>
    </location>
</feature>
<name>A0A1S3ZIU4_TOBAC</name>
<dbReference type="OrthoDB" id="1298831at2759"/>
<organism evidence="3">
    <name type="scientific">Nicotiana tabacum</name>
    <name type="common">Common tobacco</name>
    <dbReference type="NCBI Taxonomy" id="4097"/>
    <lineage>
        <taxon>Eukaryota</taxon>
        <taxon>Viridiplantae</taxon>
        <taxon>Streptophyta</taxon>
        <taxon>Embryophyta</taxon>
        <taxon>Tracheophyta</taxon>
        <taxon>Spermatophyta</taxon>
        <taxon>Magnoliopsida</taxon>
        <taxon>eudicotyledons</taxon>
        <taxon>Gunneridae</taxon>
        <taxon>Pentapetalae</taxon>
        <taxon>asterids</taxon>
        <taxon>lamiids</taxon>
        <taxon>Solanales</taxon>
        <taxon>Solanaceae</taxon>
        <taxon>Nicotianoideae</taxon>
        <taxon>Nicotianeae</taxon>
        <taxon>Nicotiana</taxon>
    </lineage>
</organism>
<dbReference type="RefSeq" id="XP_016464202.1">
    <property type="nucleotide sequence ID" value="XM_016608716.1"/>
</dbReference>
<protein>
    <recommendedName>
        <fullName evidence="2">Retrotransposon gag domain-containing protein</fullName>
    </recommendedName>
</protein>
<dbReference type="InterPro" id="IPR005162">
    <property type="entry name" value="Retrotrans_gag_dom"/>
</dbReference>
<dbReference type="PANTHER" id="PTHR33223">
    <property type="entry name" value="CCHC-TYPE DOMAIN-CONTAINING PROTEIN"/>
    <property type="match status" value="1"/>
</dbReference>
<dbReference type="PaxDb" id="4097-A0A1S3ZIU4"/>
<feature type="compositionally biased region" description="Basic and acidic residues" evidence="1">
    <location>
        <begin position="238"/>
        <end position="254"/>
    </location>
</feature>
<evidence type="ECO:0000259" key="2">
    <source>
        <dbReference type="Pfam" id="PF03732"/>
    </source>
</evidence>
<dbReference type="AlphaFoldDB" id="A0A1S3ZIU4"/>
<feature type="domain" description="Retrotransposon gag" evidence="2">
    <location>
        <begin position="36"/>
        <end position="128"/>
    </location>
</feature>